<accession>A0A100WLN4</accession>
<evidence type="ECO:0000313" key="2">
    <source>
        <dbReference type="Proteomes" id="UP000069705"/>
    </source>
</evidence>
<sequence>MGVRPKVHRDELAGAISRIARRRATVDDVHRDRLPDAADSDPREVLRYLRQFSGTDIPRWVLQADVCDALILNNWLWWEDRRTELHFLLEGRRRGLFLDQLGAQVGVGKQGVRDRIDRLEALLRFDRPNEKLTRAARAAAKVADQRRTAEDAWIENHQAMLREAIAELLEQASRLVASGEDRDWLDELAVDTGAEGDLGRTIMPILGLAVDELRTSPAVLALPSTRPPHPIREALARCDALRAAFAAETAKPADRGQKRSSEASAL</sequence>
<dbReference type="RefSeq" id="WP_242413698.1">
    <property type="nucleotide sequence ID" value="NZ_BCSZ01000007.1"/>
</dbReference>
<gene>
    <name evidence="1" type="ORF">RMCFA_0448</name>
</gene>
<comment type="caution">
    <text evidence="1">The sequence shown here is derived from an EMBL/GenBank/DDBJ whole genome shotgun (WGS) entry which is preliminary data.</text>
</comment>
<proteinExistence type="predicted"/>
<reference evidence="1 2" key="1">
    <citation type="journal article" date="2016" name="Genome Announc.">
        <title>Draft Genome Sequences of Five Rapidly Growing Mycobacterium Species, M. thermoresistibile, M. fortuitum subsp. acetamidolyticum, M. canariasense, M. brisbanense, and M. novocastrense.</title>
        <authorList>
            <person name="Katahira K."/>
            <person name="Ogura Y."/>
            <person name="Gotoh Y."/>
            <person name="Hayashi T."/>
        </authorList>
    </citation>
    <scope>NUCLEOTIDE SEQUENCE [LARGE SCALE GENOMIC DNA]</scope>
    <source>
        <strain evidence="1 2">JCM6368</strain>
    </source>
</reference>
<dbReference type="Proteomes" id="UP000069705">
    <property type="component" value="Unassembled WGS sequence"/>
</dbReference>
<evidence type="ECO:0000313" key="1">
    <source>
        <dbReference type="EMBL" id="GAT00334.1"/>
    </source>
</evidence>
<protein>
    <submittedName>
        <fullName evidence="1">Uncharacterized protein</fullName>
    </submittedName>
</protein>
<dbReference type="AlphaFoldDB" id="A0A100WLN4"/>
<name>A0A100WLN4_MYCFO</name>
<dbReference type="EMBL" id="BCSZ01000007">
    <property type="protein sequence ID" value="GAT00334.1"/>
    <property type="molecule type" value="Genomic_DNA"/>
</dbReference>
<organism evidence="1 2">
    <name type="scientific">Mycolicibacterium fortuitum subsp. acetamidolyticum</name>
    <dbReference type="NCBI Taxonomy" id="144550"/>
    <lineage>
        <taxon>Bacteria</taxon>
        <taxon>Bacillati</taxon>
        <taxon>Actinomycetota</taxon>
        <taxon>Actinomycetes</taxon>
        <taxon>Mycobacteriales</taxon>
        <taxon>Mycobacteriaceae</taxon>
        <taxon>Mycolicibacterium</taxon>
    </lineage>
</organism>
<reference evidence="2" key="2">
    <citation type="submission" date="2016-02" db="EMBL/GenBank/DDBJ databases">
        <title>Draft genome sequence of five rapidly growing Mycobacterium species.</title>
        <authorList>
            <person name="Katahira K."/>
            <person name="Gotou Y."/>
            <person name="Iida K."/>
            <person name="Ogura Y."/>
            <person name="Hayashi T."/>
        </authorList>
    </citation>
    <scope>NUCLEOTIDE SEQUENCE [LARGE SCALE GENOMIC DNA]</scope>
    <source>
        <strain evidence="2">JCM6368</strain>
    </source>
</reference>